<keyword evidence="5" id="KW-1185">Reference proteome</keyword>
<dbReference type="InterPro" id="IPR025870">
    <property type="entry name" value="Glyoxalase-like_dom"/>
</dbReference>
<accession>A0A059FVY1</accession>
<dbReference type="Pfam" id="PF13468">
    <property type="entry name" value="Glyoxalase_3"/>
    <property type="match status" value="1"/>
</dbReference>
<evidence type="ECO:0000256" key="1">
    <source>
        <dbReference type="ARBA" id="ARBA00022723"/>
    </source>
</evidence>
<dbReference type="InterPro" id="IPR004360">
    <property type="entry name" value="Glyas_Fos-R_dOase_dom"/>
</dbReference>
<dbReference type="SUPFAM" id="SSF54593">
    <property type="entry name" value="Glyoxalase/Bleomycin resistance protein/Dihydroxybiphenyl dioxygenase"/>
    <property type="match status" value="1"/>
</dbReference>
<reference evidence="4 5" key="1">
    <citation type="submission" date="2013-04" db="EMBL/GenBank/DDBJ databases">
        <title>Hyphomonas hirschiana VP5 Genome Sequencing.</title>
        <authorList>
            <person name="Lai Q."/>
            <person name="Shao Z."/>
        </authorList>
    </citation>
    <scope>NUCLEOTIDE SEQUENCE [LARGE SCALE GENOMIC DNA]</scope>
    <source>
        <strain evidence="4 5">VP5</strain>
    </source>
</reference>
<dbReference type="InterPro" id="IPR029068">
    <property type="entry name" value="Glyas_Bleomycin-R_OHBP_Dase"/>
</dbReference>
<dbReference type="PATRIC" id="fig|1280951.3.peg.1760"/>
<dbReference type="GO" id="GO:0004493">
    <property type="term" value="F:methylmalonyl-CoA epimerase activity"/>
    <property type="evidence" value="ECO:0007669"/>
    <property type="project" value="TreeGrafter"/>
</dbReference>
<name>A0A059FVY1_9PROT</name>
<gene>
    <name evidence="4" type="ORF">HHI_08723</name>
</gene>
<dbReference type="PROSITE" id="PS51819">
    <property type="entry name" value="VOC"/>
    <property type="match status" value="2"/>
</dbReference>
<feature type="domain" description="VOC" evidence="3">
    <location>
        <begin position="4"/>
        <end position="141"/>
    </location>
</feature>
<dbReference type="GO" id="GO:0046872">
    <property type="term" value="F:metal ion binding"/>
    <property type="evidence" value="ECO:0007669"/>
    <property type="project" value="UniProtKB-KW"/>
</dbReference>
<evidence type="ECO:0000256" key="2">
    <source>
        <dbReference type="SAM" id="MobiDB-lite"/>
    </source>
</evidence>
<dbReference type="PANTHER" id="PTHR43048">
    <property type="entry name" value="METHYLMALONYL-COA EPIMERASE"/>
    <property type="match status" value="1"/>
</dbReference>
<protein>
    <submittedName>
        <fullName evidence="4">Glyoxalase family protein</fullName>
    </submittedName>
</protein>
<organism evidence="4 5">
    <name type="scientific">Hyphomonas hirschiana VP5</name>
    <dbReference type="NCBI Taxonomy" id="1280951"/>
    <lineage>
        <taxon>Bacteria</taxon>
        <taxon>Pseudomonadati</taxon>
        <taxon>Pseudomonadota</taxon>
        <taxon>Alphaproteobacteria</taxon>
        <taxon>Hyphomonadales</taxon>
        <taxon>Hyphomonadaceae</taxon>
        <taxon>Hyphomonas</taxon>
    </lineage>
</organism>
<dbReference type="InterPro" id="IPR051785">
    <property type="entry name" value="MMCE/EMCE_epimerase"/>
</dbReference>
<dbReference type="Gene3D" id="3.10.180.10">
    <property type="entry name" value="2,3-Dihydroxybiphenyl 1,2-Dioxygenase, domain 1"/>
    <property type="match status" value="2"/>
</dbReference>
<evidence type="ECO:0000313" key="5">
    <source>
        <dbReference type="Proteomes" id="UP000025061"/>
    </source>
</evidence>
<feature type="compositionally biased region" description="Basic and acidic residues" evidence="2">
    <location>
        <begin position="89"/>
        <end position="101"/>
    </location>
</feature>
<dbReference type="PANTHER" id="PTHR43048:SF3">
    <property type="entry name" value="METHYLMALONYL-COA EPIMERASE, MITOCHONDRIAL"/>
    <property type="match status" value="1"/>
</dbReference>
<dbReference type="AlphaFoldDB" id="A0A059FVY1"/>
<evidence type="ECO:0000259" key="3">
    <source>
        <dbReference type="PROSITE" id="PS51819"/>
    </source>
</evidence>
<proteinExistence type="predicted"/>
<keyword evidence="1" id="KW-0479">Metal-binding</keyword>
<dbReference type="Pfam" id="PF00903">
    <property type="entry name" value="Glyoxalase"/>
    <property type="match status" value="1"/>
</dbReference>
<comment type="caution">
    <text evidence="4">The sequence shown here is derived from an EMBL/GenBank/DDBJ whole genome shotgun (WGS) entry which is preliminary data.</text>
</comment>
<sequence length="282" mass="29997">MITGLDHLVLVCPEITSGVAVYEKLLGRKADWRADVEGGGASALFRLGNTALELLAPAGEGPLAARLAEIIEADGPGLTTLAFGSDGTAGDHDTFTRRGLEPEPVADGQSVHSQTGAARAWQRFRIPDTKTGGIKVFIIEPGEGALQPHPAPADAVHGLDHAVINTAAPDRTLAFYGAKLGLRLAMDRTNPDWGVRLIFFRTGSLTIEIAQRLADPEDYTKADSFWGLTWAVADIAAAHARLTSSGFEVSEIRKGRKPGSRVFTVRNGTMNVPTLFIAHEGV</sequence>
<dbReference type="GO" id="GO:0046491">
    <property type="term" value="P:L-methylmalonyl-CoA metabolic process"/>
    <property type="evidence" value="ECO:0007669"/>
    <property type="project" value="TreeGrafter"/>
</dbReference>
<feature type="domain" description="VOC" evidence="3">
    <location>
        <begin position="158"/>
        <end position="278"/>
    </location>
</feature>
<feature type="region of interest" description="Disordered" evidence="2">
    <location>
        <begin position="83"/>
        <end position="113"/>
    </location>
</feature>
<dbReference type="InterPro" id="IPR037523">
    <property type="entry name" value="VOC_core"/>
</dbReference>
<dbReference type="EMBL" id="ARYI01000006">
    <property type="protein sequence ID" value="KCZ94865.1"/>
    <property type="molecule type" value="Genomic_DNA"/>
</dbReference>
<dbReference type="Proteomes" id="UP000025061">
    <property type="component" value="Unassembled WGS sequence"/>
</dbReference>
<evidence type="ECO:0000313" key="4">
    <source>
        <dbReference type="EMBL" id="KCZ94865.1"/>
    </source>
</evidence>